<dbReference type="AlphaFoldDB" id="A0A098R3R3"/>
<keyword evidence="5 8" id="KW-0560">Oxidoreductase</keyword>
<dbReference type="SUPFAM" id="SSF51569">
    <property type="entry name" value="Aldolase"/>
    <property type="match status" value="1"/>
</dbReference>
<comment type="catalytic activity">
    <reaction evidence="7 8">
        <text>shikimate + NADP(+) = 3-dehydroshikimate + NADPH + H(+)</text>
        <dbReference type="Rhea" id="RHEA:17737"/>
        <dbReference type="ChEBI" id="CHEBI:15378"/>
        <dbReference type="ChEBI" id="CHEBI:16630"/>
        <dbReference type="ChEBI" id="CHEBI:36208"/>
        <dbReference type="ChEBI" id="CHEBI:57783"/>
        <dbReference type="ChEBI" id="CHEBI:58349"/>
        <dbReference type="EC" id="1.1.1.25"/>
    </reaction>
</comment>
<dbReference type="Gene3D" id="3.40.50.10860">
    <property type="entry name" value="Leucine Dehydrogenase, chain A, domain 1"/>
    <property type="match status" value="1"/>
</dbReference>
<dbReference type="GO" id="GO:0009073">
    <property type="term" value="P:aromatic amino acid family biosynthetic process"/>
    <property type="evidence" value="ECO:0007669"/>
    <property type="project" value="UniProtKB-KW"/>
</dbReference>
<dbReference type="InterPro" id="IPR036291">
    <property type="entry name" value="NAD(P)-bd_dom_sf"/>
</dbReference>
<dbReference type="PANTHER" id="PTHR21089">
    <property type="entry name" value="SHIKIMATE DEHYDROGENASE"/>
    <property type="match status" value="1"/>
</dbReference>
<dbReference type="Gene3D" id="3.40.50.720">
    <property type="entry name" value="NAD(P)-binding Rossmann-like Domain"/>
    <property type="match status" value="1"/>
</dbReference>
<accession>A0A098R3R3</accession>
<dbReference type="SUPFAM" id="SSF53223">
    <property type="entry name" value="Aminoacid dehydrogenase-like, N-terminal domain"/>
    <property type="match status" value="1"/>
</dbReference>
<evidence type="ECO:0000313" key="12">
    <source>
        <dbReference type="Proteomes" id="UP000029692"/>
    </source>
</evidence>
<sequence>MEGPGASKLCTCVTADNAGAAQKLIEQTRSVSQVVEVRLDFWKTLNGLETLLGWIFANTELEVILTIRARRDGGQWPDEDEKARLKVLGEVIALLGTSNREIPIQRIWIDIEDWSPLLSKMEACISRAASFGLGIIRSFHDFSGVPGDLVARMTTLETATREMGVDRLMVKAAVMPKNLADTAEIFQAGRLLGTGGVSCPYILLGMGEEGFSTRVLSARIGSSLSFASPVVAGGEAAAPGQIDPHELESVYGFSGLRGSEDVFGIIGSPIGHSKSPEYHNRQFREHGIPGVYLPFLVNDLEDFFILAETLTIRGLSVTVPHKQTIFPYLDSMDESVQAIGACNTILREPRGWRGTNTDAPGFLAPIASRLDRNVGSALVVGAGGAARACVYALVTRGISVHIVNRTRRRAEELVKTLKAYVPRGTELAITDEPEGLEAQLVVQTTSLGMSPRINEDPLPGYAFRKGQVVYDIIYSPAKTRFLQRAEKAGCEVINGWPMFIGQAAIQSRLFMNQLSGNR</sequence>
<feature type="binding site" evidence="8">
    <location>
        <position position="343"/>
    </location>
    <ligand>
        <name>shikimate</name>
        <dbReference type="ChEBI" id="CHEBI:36208"/>
    </ligand>
</feature>
<protein>
    <recommendedName>
        <fullName evidence="2 8">Shikimate dehydrogenase (NADP(+))</fullName>
        <shortName evidence="8">SDH</shortName>
        <ecNumber evidence="2 8">1.1.1.25</ecNumber>
    </recommendedName>
</protein>
<dbReference type="EMBL" id="JNUP01000031">
    <property type="protein sequence ID" value="KGE73332.1"/>
    <property type="molecule type" value="Genomic_DNA"/>
</dbReference>
<dbReference type="GO" id="GO:0008652">
    <property type="term" value="P:amino acid biosynthetic process"/>
    <property type="evidence" value="ECO:0007669"/>
    <property type="project" value="UniProtKB-KW"/>
</dbReference>
<dbReference type="RefSeq" id="WP_037546231.1">
    <property type="nucleotide sequence ID" value="NZ_JNUP01000031.1"/>
</dbReference>
<dbReference type="GO" id="GO:0005829">
    <property type="term" value="C:cytosol"/>
    <property type="evidence" value="ECO:0007669"/>
    <property type="project" value="TreeGrafter"/>
</dbReference>
<feature type="binding site" evidence="8">
    <location>
        <position position="318"/>
    </location>
    <ligand>
        <name>shikimate</name>
        <dbReference type="ChEBI" id="CHEBI:36208"/>
    </ligand>
</feature>
<dbReference type="EC" id="1.1.1.25" evidence="2 8"/>
<dbReference type="InterPro" id="IPR006151">
    <property type="entry name" value="Shikm_DH/Glu-tRNA_Rdtase"/>
</dbReference>
<dbReference type="GO" id="GO:0050661">
    <property type="term" value="F:NADP binding"/>
    <property type="evidence" value="ECO:0007669"/>
    <property type="project" value="InterPro"/>
</dbReference>
<evidence type="ECO:0000256" key="8">
    <source>
        <dbReference type="HAMAP-Rule" id="MF_00222"/>
    </source>
</evidence>
<reference evidence="11 12" key="1">
    <citation type="submission" date="2014-05" db="EMBL/GenBank/DDBJ databases">
        <title>De novo Genome Sequence of Spirocheata sp.</title>
        <authorList>
            <person name="Shivani Y."/>
            <person name="Subhash Y."/>
            <person name="Tushar L."/>
            <person name="Sasikala C."/>
            <person name="Ramana C.V."/>
        </authorList>
    </citation>
    <scope>NUCLEOTIDE SEQUENCE [LARGE SCALE GENOMIC DNA]</scope>
    <source>
        <strain evidence="11 12">JC230</strain>
    </source>
</reference>
<dbReference type="SUPFAM" id="SSF51735">
    <property type="entry name" value="NAD(P)-binding Rossmann-fold domains"/>
    <property type="match status" value="1"/>
</dbReference>
<evidence type="ECO:0000256" key="3">
    <source>
        <dbReference type="ARBA" id="ARBA00022605"/>
    </source>
</evidence>
<dbReference type="Pfam" id="PF01487">
    <property type="entry name" value="DHquinase_I"/>
    <property type="match status" value="1"/>
</dbReference>
<keyword evidence="6 8" id="KW-0057">Aromatic amino acid biosynthesis</keyword>
<dbReference type="GO" id="GO:0009423">
    <property type="term" value="P:chorismate biosynthetic process"/>
    <property type="evidence" value="ECO:0007669"/>
    <property type="project" value="UniProtKB-UniRule"/>
</dbReference>
<evidence type="ECO:0000259" key="9">
    <source>
        <dbReference type="Pfam" id="PF01488"/>
    </source>
</evidence>
<evidence type="ECO:0000256" key="2">
    <source>
        <dbReference type="ARBA" id="ARBA00012962"/>
    </source>
</evidence>
<organism evidence="11 12">
    <name type="scientific">Spirochaeta lutea</name>
    <dbReference type="NCBI Taxonomy" id="1480694"/>
    <lineage>
        <taxon>Bacteria</taxon>
        <taxon>Pseudomonadati</taxon>
        <taxon>Spirochaetota</taxon>
        <taxon>Spirochaetia</taxon>
        <taxon>Spirochaetales</taxon>
        <taxon>Spirochaetaceae</taxon>
        <taxon>Spirochaeta</taxon>
    </lineage>
</organism>
<dbReference type="InterPro" id="IPR046346">
    <property type="entry name" value="Aminoacid_DH-like_N_sf"/>
</dbReference>
<dbReference type="InterPro" id="IPR013785">
    <property type="entry name" value="Aldolase_TIM"/>
</dbReference>
<feature type="binding site" evidence="8">
    <location>
        <position position="474"/>
    </location>
    <ligand>
        <name>shikimate</name>
        <dbReference type="ChEBI" id="CHEBI:36208"/>
    </ligand>
</feature>
<dbReference type="eggNOG" id="COG0169">
    <property type="taxonomic scope" value="Bacteria"/>
</dbReference>
<feature type="binding site" evidence="8">
    <location>
        <position position="472"/>
    </location>
    <ligand>
        <name>NADP(+)</name>
        <dbReference type="ChEBI" id="CHEBI:58349"/>
    </ligand>
</feature>
<feature type="domain" description="Shikimate dehydrogenase substrate binding N-terminal" evidence="10">
    <location>
        <begin position="265"/>
        <end position="345"/>
    </location>
</feature>
<dbReference type="GO" id="GO:0003855">
    <property type="term" value="F:3-dehydroquinate dehydratase activity"/>
    <property type="evidence" value="ECO:0007669"/>
    <property type="project" value="InterPro"/>
</dbReference>
<comment type="pathway">
    <text evidence="1 8">Metabolic intermediate biosynthesis; chorismate biosynthesis; chorismate from D-erythrose 4-phosphate and phosphoenolpyruvate: step 4/7.</text>
</comment>
<dbReference type="GO" id="GO:0019632">
    <property type="term" value="P:shikimate metabolic process"/>
    <property type="evidence" value="ECO:0007669"/>
    <property type="project" value="InterPro"/>
</dbReference>
<evidence type="ECO:0000313" key="11">
    <source>
        <dbReference type="EMBL" id="KGE73332.1"/>
    </source>
</evidence>
<gene>
    <name evidence="8" type="primary">aroE</name>
    <name evidence="11" type="ORF">DC28_04170</name>
</gene>
<keyword evidence="12" id="KW-1185">Reference proteome</keyword>
<dbReference type="InterPro" id="IPR001381">
    <property type="entry name" value="DHquinase_I"/>
</dbReference>
<feature type="binding site" evidence="8">
    <location>
        <position position="358"/>
    </location>
    <ligand>
        <name>shikimate</name>
        <dbReference type="ChEBI" id="CHEBI:36208"/>
    </ligand>
</feature>
<dbReference type="Pfam" id="PF01488">
    <property type="entry name" value="Shikimate_DH"/>
    <property type="match status" value="1"/>
</dbReference>
<evidence type="ECO:0000256" key="1">
    <source>
        <dbReference type="ARBA" id="ARBA00004871"/>
    </source>
</evidence>
<dbReference type="Pfam" id="PF08501">
    <property type="entry name" value="Shikimate_dh_N"/>
    <property type="match status" value="1"/>
</dbReference>
<dbReference type="HAMAP" id="MF_00222">
    <property type="entry name" value="Shikimate_DH_AroE"/>
    <property type="match status" value="1"/>
</dbReference>
<keyword evidence="3 8" id="KW-0028">Amino-acid biosynthesis</keyword>
<feature type="binding site" evidence="8">
    <location>
        <position position="502"/>
    </location>
    <ligand>
        <name>shikimate</name>
        <dbReference type="ChEBI" id="CHEBI:36208"/>
    </ligand>
</feature>
<feature type="binding site" evidence="8">
    <location>
        <position position="495"/>
    </location>
    <ligand>
        <name>NADP(+)</name>
        <dbReference type="ChEBI" id="CHEBI:58349"/>
    </ligand>
</feature>
<proteinExistence type="inferred from homology"/>
<evidence type="ECO:0000259" key="10">
    <source>
        <dbReference type="Pfam" id="PF08501"/>
    </source>
</evidence>
<feature type="binding site" evidence="8">
    <location>
        <begin position="381"/>
        <end position="385"/>
    </location>
    <ligand>
        <name>NADP(+)</name>
        <dbReference type="ChEBI" id="CHEBI:58349"/>
    </ligand>
</feature>
<feature type="binding site" evidence="8">
    <location>
        <position position="334"/>
    </location>
    <ligand>
        <name>NADP(+)</name>
        <dbReference type="ChEBI" id="CHEBI:58349"/>
    </ligand>
</feature>
<comment type="function">
    <text evidence="8">Involved in the biosynthesis of the chorismate, which leads to the biosynthesis of aromatic amino acids. Catalyzes the reversible NADPH linked reduction of 3-dehydroshikimate (DHSA) to yield shikimate (SA).</text>
</comment>
<evidence type="ECO:0000256" key="5">
    <source>
        <dbReference type="ARBA" id="ARBA00023002"/>
    </source>
</evidence>
<comment type="caution">
    <text evidence="11">The sequence shown here is derived from an EMBL/GenBank/DDBJ whole genome shotgun (WGS) entry which is preliminary data.</text>
</comment>
<dbReference type="CDD" id="cd01065">
    <property type="entry name" value="NAD_bind_Shikimate_DH"/>
    <property type="match status" value="1"/>
</dbReference>
<dbReference type="Proteomes" id="UP000029692">
    <property type="component" value="Unassembled WGS sequence"/>
</dbReference>
<comment type="similarity">
    <text evidence="8">Belongs to the shikimate dehydrogenase family.</text>
</comment>
<dbReference type="Gene3D" id="3.20.20.70">
    <property type="entry name" value="Aldolase class I"/>
    <property type="match status" value="1"/>
</dbReference>
<feature type="active site" description="Proton acceptor" evidence="8">
    <location>
        <position position="322"/>
    </location>
</feature>
<dbReference type="InterPro" id="IPR022893">
    <property type="entry name" value="Shikimate_DH_fam"/>
</dbReference>
<dbReference type="InterPro" id="IPR013708">
    <property type="entry name" value="Shikimate_DH-bd_N"/>
</dbReference>
<dbReference type="InterPro" id="IPR011342">
    <property type="entry name" value="Shikimate_DH"/>
</dbReference>
<name>A0A098R3R3_9SPIO</name>
<dbReference type="STRING" id="1480694.DC28_04170"/>
<feature type="binding site" evidence="8">
    <location>
        <begin position="404"/>
        <end position="409"/>
    </location>
    <ligand>
        <name>NADP(+)</name>
        <dbReference type="ChEBI" id="CHEBI:58349"/>
    </ligand>
</feature>
<dbReference type="GO" id="GO:0004764">
    <property type="term" value="F:shikimate 3-dehydrogenase (NADP+) activity"/>
    <property type="evidence" value="ECO:0007669"/>
    <property type="project" value="UniProtKB-UniRule"/>
</dbReference>
<dbReference type="NCBIfam" id="TIGR00507">
    <property type="entry name" value="aroE"/>
    <property type="match status" value="1"/>
</dbReference>
<comment type="subunit">
    <text evidence="8">Homodimer.</text>
</comment>
<dbReference type="CDD" id="cd00502">
    <property type="entry name" value="DHQase_I"/>
    <property type="match status" value="1"/>
</dbReference>
<feature type="domain" description="Quinate/shikimate 5-dehydrogenase/glutamyl-tRNA reductase" evidence="9">
    <location>
        <begin position="376"/>
        <end position="420"/>
    </location>
</feature>
<evidence type="ECO:0000256" key="4">
    <source>
        <dbReference type="ARBA" id="ARBA00022857"/>
    </source>
</evidence>
<dbReference type="OrthoDB" id="9792692at2"/>
<dbReference type="PANTHER" id="PTHR21089:SF1">
    <property type="entry name" value="BIFUNCTIONAL 3-DEHYDROQUINATE DEHYDRATASE_SHIKIMATE DEHYDROGENASE, CHLOROPLASTIC"/>
    <property type="match status" value="1"/>
</dbReference>
<feature type="binding site" evidence="8">
    <location>
        <begin position="273"/>
        <end position="275"/>
    </location>
    <ligand>
        <name>shikimate</name>
        <dbReference type="ChEBI" id="CHEBI:36208"/>
    </ligand>
</feature>
<evidence type="ECO:0000256" key="7">
    <source>
        <dbReference type="ARBA" id="ARBA00049442"/>
    </source>
</evidence>
<dbReference type="UniPathway" id="UPA00053">
    <property type="reaction ID" value="UER00087"/>
</dbReference>
<keyword evidence="4 8" id="KW-0521">NADP</keyword>
<evidence type="ECO:0000256" key="6">
    <source>
        <dbReference type="ARBA" id="ARBA00023141"/>
    </source>
</evidence>